<organism evidence="1 2">
    <name type="scientific">Yersinia canariae</name>
    <dbReference type="NCBI Taxonomy" id="2607663"/>
    <lineage>
        <taxon>Bacteria</taxon>
        <taxon>Pseudomonadati</taxon>
        <taxon>Pseudomonadota</taxon>
        <taxon>Gammaproteobacteria</taxon>
        <taxon>Enterobacterales</taxon>
        <taxon>Yersiniaceae</taxon>
        <taxon>Yersinia</taxon>
    </lineage>
</organism>
<dbReference type="RefSeq" id="WP_159679379.1">
    <property type="nucleotide sequence ID" value="NZ_CP043727.1"/>
</dbReference>
<dbReference type="AlphaFoldDB" id="A0A857F1W1"/>
<protein>
    <recommendedName>
        <fullName evidence="3">Methyltransferase</fullName>
    </recommendedName>
</protein>
<reference evidence="2" key="1">
    <citation type="submission" date="2019-09" db="EMBL/GenBank/DDBJ databases">
        <title>Yersinia canariae sp. nov., isolated from a human yersiniosis case.</title>
        <authorList>
            <person name="Nguyen S.V."/>
            <person name="Greig D."/>
            <person name="Hurley D."/>
            <person name="Cao Y."/>
            <person name="McCabe E."/>
            <person name="Mitchell M."/>
            <person name="Jenkins C."/>
            <person name="Fanning S."/>
        </authorList>
    </citation>
    <scope>NUCLEOTIDE SEQUENCE [LARGE SCALE GENOMIC DNA]</scope>
    <source>
        <strain evidence="2">NCTC 14382</strain>
    </source>
</reference>
<accession>A0A857F1W1</accession>
<dbReference type="EMBL" id="CP043727">
    <property type="protein sequence ID" value="QHB33500.1"/>
    <property type="molecule type" value="Genomic_DNA"/>
</dbReference>
<keyword evidence="2" id="KW-1185">Reference proteome</keyword>
<name>A0A857F1W1_9GAMM</name>
<gene>
    <name evidence="1" type="ORF">F0T03_15960</name>
</gene>
<evidence type="ECO:0000313" key="2">
    <source>
        <dbReference type="Proteomes" id="UP000464402"/>
    </source>
</evidence>
<sequence length="64" mass="7182">MEYTSEVNRLLKPGGTHLIWAMDTTPRELELSPSVIENVFGLHFELVSAEKNIDALPIPIGIDY</sequence>
<dbReference type="Proteomes" id="UP000464402">
    <property type="component" value="Chromosome"/>
</dbReference>
<proteinExistence type="predicted"/>
<dbReference type="KEGG" id="yca:F0T03_15960"/>
<evidence type="ECO:0008006" key="3">
    <source>
        <dbReference type="Google" id="ProtNLM"/>
    </source>
</evidence>
<evidence type="ECO:0000313" key="1">
    <source>
        <dbReference type="EMBL" id="QHB33500.1"/>
    </source>
</evidence>